<sequence length="565" mass="62898">MNPWATACLDWEARILGGRPLVPDLPLFTEEAAKALRVFRRLRIPDVIGQPTMAEACGEWYLPIVAAMFGSYDPDTHRRMIQEYFLLIPKKNSKSSNGGALMLTAVIVNRRPEAEFNLIAPTIQIANIAFRQAVNTIKLDAELEKLFQVQRHVRTITHRLTGATLQIKAADTDVITGGKAVGTMIDETHVFSKKSNAADIFVELRGALAARPDGFLFQTTTQSKDPPSGVFKSELQNARDVRDGLIDLPMLPVLYEFPESILEHDNWKKRRYWKVVNPNLGRSVDETFLENELMKAEREGQEQLILFASQHFNIEIGLRMRNDAWAGVRYWLQAADETITLETIIERCEVAVVGIDGGGLDDLLGLAVLGRDRETQEWLLWCRAWAHDDVFQQRKEIVAQLEDFIANGSLIRCEAPTQDVLEVADIVEQLFDAGLLPKENGVGFDPFGVSAMVDELAQRGIYTTERGGPVTAVSQGFRLSSAVWGMERKLKDGTLKHAGQPLMAWCVGNAKAEQKGNAVLITKQTAGKAKIDPLIAAFNAFSLMSRNPEAANGPSVYEERGVRMI</sequence>
<dbReference type="Pfam" id="PF03354">
    <property type="entry name" value="TerL_ATPase"/>
    <property type="match status" value="1"/>
</dbReference>
<dbReference type="InterPro" id="IPR046462">
    <property type="entry name" value="TerL_nuclease"/>
</dbReference>
<reference evidence="3 4" key="1">
    <citation type="submission" date="2024-09" db="EMBL/GenBank/DDBJ databases">
        <title>Description of Labrys sedimenti sp. nov., isolated from a diclofenac-degrading enrichment culture, and genome-based reclassification of Labrys portucalensis as a later heterotypic synonym of Labrys neptuniae.</title>
        <authorList>
            <person name="Tancsics A."/>
            <person name="Csepanyi A."/>
        </authorList>
    </citation>
    <scope>NUCLEOTIDE SEQUENCE [LARGE SCALE GENOMIC DNA]</scope>
    <source>
        <strain evidence="3 4">LMG 23412</strain>
    </source>
</reference>
<comment type="caution">
    <text evidence="3">The sequence shown here is derived from an EMBL/GenBank/DDBJ whole genome shotgun (WGS) entry which is preliminary data.</text>
</comment>
<dbReference type="Proteomes" id="UP001595190">
    <property type="component" value="Unassembled WGS sequence"/>
</dbReference>
<feature type="domain" description="Terminase large subunit-like ATPase" evidence="1">
    <location>
        <begin position="60"/>
        <end position="201"/>
    </location>
</feature>
<dbReference type="Pfam" id="PF20441">
    <property type="entry name" value="TerL_nuclease"/>
    <property type="match status" value="1"/>
</dbReference>
<gene>
    <name evidence="3" type="ORF">ACETRX_02785</name>
</gene>
<dbReference type="EMBL" id="JBHGPK010000001">
    <property type="protein sequence ID" value="MFC2248531.1"/>
    <property type="molecule type" value="Genomic_DNA"/>
</dbReference>
<protein>
    <submittedName>
        <fullName evidence="3">Terminase large subunit</fullName>
    </submittedName>
</protein>
<dbReference type="RefSeq" id="WP_394308396.1">
    <property type="nucleotide sequence ID" value="NZ_JBHGPK010000001.1"/>
</dbReference>
<dbReference type="InterPro" id="IPR005021">
    <property type="entry name" value="Terminase_largesu-like"/>
</dbReference>
<name>A0ABV6Z8K4_9HYPH</name>
<evidence type="ECO:0000259" key="2">
    <source>
        <dbReference type="Pfam" id="PF20441"/>
    </source>
</evidence>
<evidence type="ECO:0000313" key="4">
    <source>
        <dbReference type="Proteomes" id="UP001595190"/>
    </source>
</evidence>
<proteinExistence type="predicted"/>
<dbReference type="PANTHER" id="PTHR41287:SF1">
    <property type="entry name" value="PROTEIN YMFN"/>
    <property type="match status" value="1"/>
</dbReference>
<dbReference type="InterPro" id="IPR027417">
    <property type="entry name" value="P-loop_NTPase"/>
</dbReference>
<accession>A0ABV6Z8K4</accession>
<dbReference type="InterPro" id="IPR046461">
    <property type="entry name" value="TerL_ATPase"/>
</dbReference>
<evidence type="ECO:0000259" key="1">
    <source>
        <dbReference type="Pfam" id="PF03354"/>
    </source>
</evidence>
<dbReference type="Gene3D" id="3.40.50.300">
    <property type="entry name" value="P-loop containing nucleotide triphosphate hydrolases"/>
    <property type="match status" value="1"/>
</dbReference>
<feature type="domain" description="Terminase large subunit-like endonuclease" evidence="2">
    <location>
        <begin position="265"/>
        <end position="542"/>
    </location>
</feature>
<organism evidence="3 4">
    <name type="scientific">Labrys neptuniae</name>
    <dbReference type="NCBI Taxonomy" id="376174"/>
    <lineage>
        <taxon>Bacteria</taxon>
        <taxon>Pseudomonadati</taxon>
        <taxon>Pseudomonadota</taxon>
        <taxon>Alphaproteobacteria</taxon>
        <taxon>Hyphomicrobiales</taxon>
        <taxon>Xanthobacteraceae</taxon>
        <taxon>Labrys</taxon>
    </lineage>
</organism>
<dbReference type="PANTHER" id="PTHR41287">
    <property type="match status" value="1"/>
</dbReference>
<evidence type="ECO:0000313" key="3">
    <source>
        <dbReference type="EMBL" id="MFC2248531.1"/>
    </source>
</evidence>